<feature type="region of interest" description="Disordered" evidence="1">
    <location>
        <begin position="2076"/>
        <end position="2102"/>
    </location>
</feature>
<evidence type="ECO:0000256" key="1">
    <source>
        <dbReference type="SAM" id="MobiDB-lite"/>
    </source>
</evidence>
<feature type="region of interest" description="Disordered" evidence="1">
    <location>
        <begin position="744"/>
        <end position="814"/>
    </location>
</feature>
<sequence length="2687" mass="289281">MPSAGGRSEQKSGAMVREDVANNVVPEALRNGIDTADPVGAIKDRGKGSEQAEQIAGRDELDIDADPSAPLLGSGDRSPLPISPDRAFSAQDSGVTTGYEGYTRLPDEAGDAVAGRADGEQSGSVTSDTPHPQSSGERPDPATTGSAAHDPAASTAGGQGEARQPAVVPSNRHPVGAGELPGPGDRRQVMIEVITDAYQVRLANEEAFAFAVTGTRTRFEDVFTRTLDERTATAANEPEAHVDAAREQLWKNVQSDLKTDYFSHLNQYRSEGGAAQWQARVESALSEVPARVDRAVRDEAQVAAFREQFDASSVRPATTAGEGEQGARAADRALEREEAWQSVETGLRKAQRQAEAPEPGAGDRERVDPEQVGEQLLEKARIKVAAEEPGGFREHADTLFTETVEVLRASQSGALAQLERHPLVLDGVRKRFGSVPEAPTLETARTQALGDLKRWVDGEQDAAARERKLTDLQGARYDAAVQEYERAFQLTDGERAAVLTDEIALHAVASGAVERAYRDHLSGAGAGQDRTLPPEALEMVESLVVDRIRDARDRNWNERVLQAEGYGSFHDNVFHLQEDGARGAADRATVERRIERFEQEIRPTMDQIPTWVADQHLLRANMRGSAHDWNELTGGRDLFNRYYAVSDEVRGDLFLGYQRDIAAVDHHLLTDGEQSLKAILADERKVTGRPSGPGDEAAALASGLRGALLLDRYLGPAENDGSAPDPDAGRRSRESLRELFQALETARSAPSTTSHVRADGSGPADVARTAAQQQIAEPAVSRPTGQESPQREPETVGGTGSVRPPGHDSGEVLARIPGNRPMEKASTTAAAAAATTGVTAGAATAASAVLGSTADAGPQTPVRVPATTNRLTQERLLADPEPQLQADRQFLRAQWLAQGASEQVIGQALEELTSSARAQVAHMQTYVDQDKWLEFAARERARVGYVSRPFTVAAEVAPGLAASYERLVTHTAGLNLEKYQALESFGQRITGHVLGLLGRTDPAGLTQWQAMRTAEAARLVSTLATDAVQEAWTAAAAEPTIEAQLTAFVSGLGDGYDPLAARIDAEFTQAARIHPVDETVALYENGLIPYSRAAMAAQQVPVEGVRIVPAADGLRLEPDVPGLVGERVKDYPFNRAEAAGPRIVHVAEPLGGREVSAGQVAAFLQSLPAALRPRHGELDLPAALSWASSGLPETVGEPVDTAEAAEPLATRHSVPLEPMDSAPGDELFAPPASSGVEGQAVGGSTVPTPDPAEGLDWQEYTFPDVPEHVVVLGRHDPGGAVDLGGIPAEPGRRALVLALDGELLSVTAPVVNKIVEKLTAAAADGVRAWRIYGHRLADSVVRRLVAELDVDVVFTPGSIRTSTLGTTQDDWPSRSGQFGGWTRLRPYRLGVAGQAWLVDHLGPDFVAVPAVTSIPERVEDGGPVLSAVDSRSVTVGGKVWRLWQGDGWVTAAPQGVSLVPDLVPPVEDGALVLRVQGRGSDPVVQGIVRGVLERSEMKDLSRVRLVLEDVPKEFAAELARDLGIDVVFSSEALTFVGGSFLAVVQPVEETDVHRGWLRAYLVEEDEIFRPLREGAELVDEGVVVEGLGQMLFPSSWERELASRQQPWRIDHIAFPDTEILDDNGERTGTLLGESAVSHAVPTVSGVMVSDTASARVLAMRLPVHPGRPTISVAQVHDRRLAEEKLTTWRLLAPGLTRAVLHDDRRPVQVPASRPGSDLSARMRMEPAGTSWRPEYDEALDDPTRGTLKLVDFLGTWHKDRTALPLLPLEQARQVLRDTSPLSGQYRAVVTLIRVLERAYHRRAESGVPDGARMTSEQLRDAVTGKLDQLRDAGVSDPLSVLLADLADRPERTPDPAAVLEHLDGQDPLEHRVRITLEDVRAVLASRTGQETPVSVNHQGDEELRSTILAGLDALGTWDTRQTVLAALLRAAGLPKHDDRGYYGKPYPARVIDVGNVRLVEMRPHVHFVIDDGVSAAEADRTVQRERAAVPVMFQAMDGFTSDDGRTVFFRFRPLVTAGRFSWGGAQNIRLAPGSGRASAARVFVESSAQTLFHETSHQIGLPDRYAVDVEVEGPRPLNYPKRRLRPGNPPGPTHFRPNTQDLQPAVMSSSQGIWPYTLRDVRQLYRIVTDVPDTSPGGHPGSWLAGYDVPASHEALVGAVRRHLESLGWHDLLAAVDDTADGRIAGLPMNHPIVTAGDPRDVFHITSSLQRPTLLHAPSRQVAEGAWLHVQFSPDALLTGLPPVRVMISPRGESSPDTVFAGAVAESFSVNLVERQGTSASSARRQWLVGRRAEKASSSEEVSSQDGSSVGSSARSSDDESSREWGEYGSGQVIVLSRDHRSFDFDTDHVRREPGRTALVMSELDGFASGEEDGVTERIVERITAGAREGMKAWRVYADFIDEDVVRGLVGELGVDVVYSSGWIDLDSLNTMPDPESAGPFGGWSRVRPYRAAGPGQAWLVDDLGPEFVPVAVGTEPVGDPPPRLSEVSARSQELPGGSWDLREGNGWISAVPQGRLLSPDRIPVAVDVVGDSELVVQVQGDGNADAALYFVRSVLGSRSAQDGRPVRLLVGNVRAEVGAGLARDFGVELVFSADELVFHGSGPFVASVRPIGNTDVHRGWLRAYPVQVGAVVHPLPEGGVLLDGVVVQRVGEMHYPAALWEGVVESWRRPRQVRSVLTEDSEMVGV</sequence>
<feature type="compositionally biased region" description="Low complexity" evidence="1">
    <location>
        <begin position="2299"/>
        <end position="2315"/>
    </location>
</feature>
<feature type="region of interest" description="Disordered" evidence="1">
    <location>
        <begin position="1218"/>
        <end position="1244"/>
    </location>
</feature>
<keyword evidence="3" id="KW-1185">Reference proteome</keyword>
<evidence type="ECO:0000313" key="2">
    <source>
        <dbReference type="EMBL" id="MBT0774312.1"/>
    </source>
</evidence>
<dbReference type="Proteomes" id="UP001197247">
    <property type="component" value="Unassembled WGS sequence"/>
</dbReference>
<comment type="caution">
    <text evidence="2">The sequence shown here is derived from an EMBL/GenBank/DDBJ whole genome shotgun (WGS) entry which is preliminary data.</text>
</comment>
<proteinExistence type="predicted"/>
<feature type="region of interest" description="Disordered" evidence="1">
    <location>
        <begin position="311"/>
        <end position="370"/>
    </location>
</feature>
<evidence type="ECO:0000313" key="3">
    <source>
        <dbReference type="Proteomes" id="UP001197247"/>
    </source>
</evidence>
<feature type="region of interest" description="Disordered" evidence="1">
    <location>
        <begin position="2292"/>
        <end position="2325"/>
    </location>
</feature>
<organism evidence="2 3">
    <name type="scientific">Kineosporia corallincola</name>
    <dbReference type="NCBI Taxonomy" id="2835133"/>
    <lineage>
        <taxon>Bacteria</taxon>
        <taxon>Bacillati</taxon>
        <taxon>Actinomycetota</taxon>
        <taxon>Actinomycetes</taxon>
        <taxon>Kineosporiales</taxon>
        <taxon>Kineosporiaceae</taxon>
        <taxon>Kineosporia</taxon>
    </lineage>
</organism>
<dbReference type="EMBL" id="JAHBAY010000032">
    <property type="protein sequence ID" value="MBT0774312.1"/>
    <property type="molecule type" value="Genomic_DNA"/>
</dbReference>
<feature type="compositionally biased region" description="Basic and acidic residues" evidence="1">
    <location>
        <begin position="2316"/>
        <end position="2325"/>
    </location>
</feature>
<gene>
    <name evidence="2" type="ORF">KIH74_35540</name>
</gene>
<feature type="non-terminal residue" evidence="2">
    <location>
        <position position="2687"/>
    </location>
</feature>
<feature type="compositionally biased region" description="Basic and acidic residues" evidence="1">
    <location>
        <begin position="329"/>
        <end position="339"/>
    </location>
</feature>
<feature type="compositionally biased region" description="Basic and acidic residues" evidence="1">
    <location>
        <begin position="42"/>
        <end position="60"/>
    </location>
</feature>
<name>A0ABS5TU27_9ACTN</name>
<feature type="compositionally biased region" description="Polar residues" evidence="1">
    <location>
        <begin position="121"/>
        <end position="136"/>
    </location>
</feature>
<reference evidence="2 3" key="1">
    <citation type="submission" date="2021-05" db="EMBL/GenBank/DDBJ databases">
        <title>Kineosporia and Streptomyces sp. nov. two new marine actinobacteria isolated from Coral.</title>
        <authorList>
            <person name="Buangrab K."/>
            <person name="Sutthacheep M."/>
            <person name="Yeemin T."/>
            <person name="Harunari E."/>
            <person name="Igarashi Y."/>
            <person name="Kanchanasin P."/>
            <person name="Tanasupawat S."/>
            <person name="Phongsopitanun W."/>
        </authorList>
    </citation>
    <scope>NUCLEOTIDE SEQUENCE [LARGE SCALE GENOMIC DNA]</scope>
    <source>
        <strain evidence="2 3">J2-2</strain>
    </source>
</reference>
<dbReference type="RefSeq" id="WP_214160852.1">
    <property type="nucleotide sequence ID" value="NZ_JAHBAY010000032.1"/>
</dbReference>
<accession>A0ABS5TU27</accession>
<protein>
    <submittedName>
        <fullName evidence="2">Uncharacterized protein</fullName>
    </submittedName>
</protein>
<feature type="region of interest" description="Disordered" evidence="1">
    <location>
        <begin position="1"/>
        <end position="185"/>
    </location>
</feature>